<accession>A0A0M9F5L3</accession>
<proteinExistence type="predicted"/>
<evidence type="ECO:0000313" key="2">
    <source>
        <dbReference type="EMBL" id="KPA46513.1"/>
    </source>
</evidence>
<dbReference type="SUPFAM" id="SSF81383">
    <property type="entry name" value="F-box domain"/>
    <property type="match status" value="1"/>
</dbReference>
<dbReference type="Gene3D" id="3.80.10.10">
    <property type="entry name" value="Ribonuclease Inhibitor"/>
    <property type="match status" value="1"/>
</dbReference>
<reference evidence="2 3" key="1">
    <citation type="submission" date="2015-04" db="EMBL/GenBank/DDBJ databases">
        <title>The draft genome sequence of Fusarium langsethiae, a T-2/HT-2 mycotoxin producer.</title>
        <authorList>
            <person name="Lysoe E."/>
            <person name="Divon H.H."/>
            <person name="Terzi V."/>
            <person name="Orru L."/>
            <person name="Lamontanara A."/>
            <person name="Kolseth A.-K."/>
            <person name="Frandsen R.J."/>
            <person name="Nielsen K."/>
            <person name="Thrane U."/>
        </authorList>
    </citation>
    <scope>NUCLEOTIDE SEQUENCE [LARGE SCALE GENOMIC DNA]</scope>
    <source>
        <strain evidence="2 3">Fl201059</strain>
    </source>
</reference>
<keyword evidence="3" id="KW-1185">Reference proteome</keyword>
<dbReference type="Proteomes" id="UP000037904">
    <property type="component" value="Unassembled WGS sequence"/>
</dbReference>
<dbReference type="InterPro" id="IPR036047">
    <property type="entry name" value="F-box-like_dom_sf"/>
</dbReference>
<comment type="caution">
    <text evidence="2">The sequence shown here is derived from an EMBL/GenBank/DDBJ whole genome shotgun (WGS) entry which is preliminary data.</text>
</comment>
<dbReference type="PROSITE" id="PS50181">
    <property type="entry name" value="FBOX"/>
    <property type="match status" value="1"/>
</dbReference>
<dbReference type="Pfam" id="PF00646">
    <property type="entry name" value="F-box"/>
    <property type="match status" value="1"/>
</dbReference>
<dbReference type="InterPro" id="IPR001810">
    <property type="entry name" value="F-box_dom"/>
</dbReference>
<dbReference type="InterPro" id="IPR032675">
    <property type="entry name" value="LRR_dom_sf"/>
</dbReference>
<gene>
    <name evidence="2" type="ORF">FLAG1_00637</name>
</gene>
<dbReference type="SUPFAM" id="SSF52047">
    <property type="entry name" value="RNI-like"/>
    <property type="match status" value="1"/>
</dbReference>
<dbReference type="AlphaFoldDB" id="A0A0M9F5L3"/>
<sequence length="358" mass="41284">MAPAALESIPRETIQQIASSLNLKDVRSLSKTCRSLRSKLYRLIWSRVLIHGCERDLARQLKTFDPESEHGRATLALVKNATILKNMVQPCYHVDLWDALKHPVYLTYLGSISQAIMQTLQAMTSLESLNLNVVGLSEQQELKFVDLLQEAPEFKLQHLTIRAGFGVAKSFIPRCSHELRSLDTDVFSISAGLFKSKKLERLRIHLYYNRTSSLLYRHSSVINKEEFEMLSLRKISNHFPTLKTLILHETRTYNTGTDNVTLDTGIAIIANILKKRYPRLEHLAFTSIWLQAYGIEFNDTFFHNLVGRIAREHRVLKEICVLVKPPQFYQWKRGQYITALQDFHDMPNPRGFPFGVED</sequence>
<dbReference type="EMBL" id="JXCE01000004">
    <property type="protein sequence ID" value="KPA46513.1"/>
    <property type="molecule type" value="Genomic_DNA"/>
</dbReference>
<organism evidence="2 3">
    <name type="scientific">Fusarium langsethiae</name>
    <dbReference type="NCBI Taxonomy" id="179993"/>
    <lineage>
        <taxon>Eukaryota</taxon>
        <taxon>Fungi</taxon>
        <taxon>Dikarya</taxon>
        <taxon>Ascomycota</taxon>
        <taxon>Pezizomycotina</taxon>
        <taxon>Sordariomycetes</taxon>
        <taxon>Hypocreomycetidae</taxon>
        <taxon>Hypocreales</taxon>
        <taxon>Nectriaceae</taxon>
        <taxon>Fusarium</taxon>
    </lineage>
</organism>
<protein>
    <recommendedName>
        <fullName evidence="1">F-box domain-containing protein</fullName>
    </recommendedName>
</protein>
<evidence type="ECO:0000313" key="3">
    <source>
        <dbReference type="Proteomes" id="UP000037904"/>
    </source>
</evidence>
<name>A0A0M9F5L3_FUSLA</name>
<feature type="domain" description="F-box" evidence="1">
    <location>
        <begin position="3"/>
        <end position="48"/>
    </location>
</feature>
<evidence type="ECO:0000259" key="1">
    <source>
        <dbReference type="PROSITE" id="PS50181"/>
    </source>
</evidence>